<dbReference type="InterPro" id="IPR000832">
    <property type="entry name" value="GPCR_2_secretin-like"/>
</dbReference>
<protein>
    <submittedName>
        <fullName evidence="10">G-protein coupled receptor 98-like</fullName>
    </submittedName>
</protein>
<dbReference type="GO" id="GO:0071277">
    <property type="term" value="P:cellular response to calcium ion"/>
    <property type="evidence" value="ECO:0007669"/>
    <property type="project" value="TreeGrafter"/>
</dbReference>
<evidence type="ECO:0000256" key="2">
    <source>
        <dbReference type="ARBA" id="ARBA00022692"/>
    </source>
</evidence>
<dbReference type="InterPro" id="IPR026919">
    <property type="entry name" value="ADGRV1"/>
</dbReference>
<dbReference type="InterPro" id="IPR038081">
    <property type="entry name" value="CalX-like_sf"/>
</dbReference>
<feature type="non-terminal residue" evidence="10">
    <location>
        <position position="1"/>
    </location>
</feature>
<keyword evidence="10" id="KW-0675">Receptor</keyword>
<keyword evidence="4" id="KW-0677">Repeat</keyword>
<keyword evidence="7 8" id="KW-0472">Membrane</keyword>
<dbReference type="InterPro" id="IPR003644">
    <property type="entry name" value="Calx_beta"/>
</dbReference>
<dbReference type="Proteomes" id="UP000762676">
    <property type="component" value="Unassembled WGS sequence"/>
</dbReference>
<dbReference type="InterPro" id="IPR009039">
    <property type="entry name" value="EAR"/>
</dbReference>
<dbReference type="PANTHER" id="PTHR46682:SF1">
    <property type="entry name" value="ADHESION G-PROTEIN COUPLED RECEPTOR V1"/>
    <property type="match status" value="1"/>
</dbReference>
<dbReference type="Gene3D" id="1.20.1070.10">
    <property type="entry name" value="Rhodopsin 7-helix transmembrane proteins"/>
    <property type="match status" value="1"/>
</dbReference>
<evidence type="ECO:0000256" key="1">
    <source>
        <dbReference type="ARBA" id="ARBA00004141"/>
    </source>
</evidence>
<dbReference type="GO" id="GO:0010855">
    <property type="term" value="F:adenylate cyclase inhibitor activity"/>
    <property type="evidence" value="ECO:0007669"/>
    <property type="project" value="TreeGrafter"/>
</dbReference>
<keyword evidence="3" id="KW-0732">Signal</keyword>
<evidence type="ECO:0000256" key="5">
    <source>
        <dbReference type="ARBA" id="ARBA00022837"/>
    </source>
</evidence>
<dbReference type="PANTHER" id="PTHR46682">
    <property type="entry name" value="ADHESION G-PROTEIN COUPLED RECEPTOR V1"/>
    <property type="match status" value="1"/>
</dbReference>
<keyword evidence="11" id="KW-1185">Reference proteome</keyword>
<evidence type="ECO:0000256" key="8">
    <source>
        <dbReference type="SAM" id="Phobius"/>
    </source>
</evidence>
<comment type="caution">
    <text evidence="10">The sequence shown here is derived from an EMBL/GenBank/DDBJ whole genome shotgun (WGS) entry which is preliminary data.</text>
</comment>
<feature type="transmembrane region" description="Helical" evidence="8">
    <location>
        <begin position="3041"/>
        <end position="3062"/>
    </location>
</feature>
<dbReference type="PROSITE" id="PS50261">
    <property type="entry name" value="G_PROTEIN_RECEP_F2_4"/>
    <property type="match status" value="1"/>
</dbReference>
<organism evidence="10 11">
    <name type="scientific">Elysia marginata</name>
    <dbReference type="NCBI Taxonomy" id="1093978"/>
    <lineage>
        <taxon>Eukaryota</taxon>
        <taxon>Metazoa</taxon>
        <taxon>Spiralia</taxon>
        <taxon>Lophotrochozoa</taxon>
        <taxon>Mollusca</taxon>
        <taxon>Gastropoda</taxon>
        <taxon>Heterobranchia</taxon>
        <taxon>Euthyneura</taxon>
        <taxon>Panpulmonata</taxon>
        <taxon>Sacoglossa</taxon>
        <taxon>Placobranchoidea</taxon>
        <taxon>Plakobranchidae</taxon>
        <taxon>Elysia</taxon>
    </lineage>
</organism>
<evidence type="ECO:0000313" key="10">
    <source>
        <dbReference type="EMBL" id="GFR83307.1"/>
    </source>
</evidence>
<evidence type="ECO:0000256" key="6">
    <source>
        <dbReference type="ARBA" id="ARBA00022989"/>
    </source>
</evidence>
<dbReference type="Gene3D" id="2.60.220.50">
    <property type="match status" value="1"/>
</dbReference>
<keyword evidence="6 8" id="KW-1133">Transmembrane helix</keyword>
<feature type="transmembrane region" description="Helical" evidence="8">
    <location>
        <begin position="3095"/>
        <end position="3117"/>
    </location>
</feature>
<comment type="subcellular location">
    <subcellularLocation>
        <location evidence="1">Membrane</location>
        <topology evidence="1">Multi-pass membrane protein</topology>
    </subcellularLocation>
</comment>
<dbReference type="GO" id="GO:0001965">
    <property type="term" value="F:G-protein alpha-subunit binding"/>
    <property type="evidence" value="ECO:0007669"/>
    <property type="project" value="TreeGrafter"/>
</dbReference>
<dbReference type="GO" id="GO:0016020">
    <property type="term" value="C:membrane"/>
    <property type="evidence" value="ECO:0007669"/>
    <property type="project" value="UniProtKB-SubCell"/>
</dbReference>
<dbReference type="InterPro" id="IPR017981">
    <property type="entry name" value="GPCR_2-like_7TM"/>
</dbReference>
<dbReference type="CDD" id="cd13952">
    <property type="entry name" value="7tm_classB"/>
    <property type="match status" value="1"/>
</dbReference>
<name>A0AAV4GC88_9GAST</name>
<dbReference type="GO" id="GO:0004930">
    <property type="term" value="F:G protein-coupled receptor activity"/>
    <property type="evidence" value="ECO:0007669"/>
    <property type="project" value="InterPro"/>
</dbReference>
<evidence type="ECO:0000256" key="3">
    <source>
        <dbReference type="ARBA" id="ARBA00022729"/>
    </source>
</evidence>
<dbReference type="FunFam" id="2.60.40.2030:FF:000017">
    <property type="entry name" value="Adhesion G protein-coupled receptor V1"/>
    <property type="match status" value="1"/>
</dbReference>
<dbReference type="Gene3D" id="2.60.40.2030">
    <property type="match status" value="18"/>
</dbReference>
<accession>A0AAV4GC88</accession>
<dbReference type="Pfam" id="PF03736">
    <property type="entry name" value="EPTP"/>
    <property type="match status" value="1"/>
</dbReference>
<dbReference type="InterPro" id="IPR005492">
    <property type="entry name" value="EPTP"/>
</dbReference>
<feature type="domain" description="G-protein coupled receptors family 2 profile 2" evidence="9">
    <location>
        <begin position="2928"/>
        <end position="3111"/>
    </location>
</feature>
<dbReference type="GO" id="GO:0007166">
    <property type="term" value="P:cell surface receptor signaling pathway"/>
    <property type="evidence" value="ECO:0007669"/>
    <property type="project" value="InterPro"/>
</dbReference>
<dbReference type="GO" id="GO:0005737">
    <property type="term" value="C:cytoplasm"/>
    <property type="evidence" value="ECO:0007669"/>
    <property type="project" value="TreeGrafter"/>
</dbReference>
<keyword evidence="5" id="KW-0106">Calcium</keyword>
<gene>
    <name evidence="10" type="ORF">ElyMa_005972800</name>
</gene>
<dbReference type="Pfam" id="PF00002">
    <property type="entry name" value="7tm_2"/>
    <property type="match status" value="1"/>
</dbReference>
<evidence type="ECO:0000313" key="11">
    <source>
        <dbReference type="Proteomes" id="UP000762676"/>
    </source>
</evidence>
<evidence type="ECO:0000259" key="9">
    <source>
        <dbReference type="PROSITE" id="PS50261"/>
    </source>
</evidence>
<dbReference type="SUPFAM" id="SSF141072">
    <property type="entry name" value="CalX-like"/>
    <property type="match status" value="18"/>
</dbReference>
<dbReference type="Pfam" id="PF03160">
    <property type="entry name" value="Calx-beta"/>
    <property type="match status" value="14"/>
</dbReference>
<feature type="transmembrane region" description="Helical" evidence="8">
    <location>
        <begin position="2930"/>
        <end position="2953"/>
    </location>
</feature>
<dbReference type="InterPro" id="IPR046338">
    <property type="entry name" value="GAIN_dom_sf"/>
</dbReference>
<proteinExistence type="predicted"/>
<keyword evidence="2 8" id="KW-0812">Transmembrane</keyword>
<feature type="transmembrane region" description="Helical" evidence="8">
    <location>
        <begin position="3004"/>
        <end position="3029"/>
    </location>
</feature>
<dbReference type="SMART" id="SM00237">
    <property type="entry name" value="Calx_beta"/>
    <property type="match status" value="7"/>
</dbReference>
<feature type="transmembrane region" description="Helical" evidence="8">
    <location>
        <begin position="2965"/>
        <end position="2984"/>
    </location>
</feature>
<sequence length="3157" mass="341913">VFVLRLTSVALIDSTDQAQPPKLDTSGTETELIIRANDGAQGVIEFAQDSRTVSVTEQGQNISLTVVRGMGTFGRVTAYFYSQPVTESTVLGQDYNVVDAELVFEEGESRKSIVLTILDDSDPEPLETFHIVLAQPGNGATLGNETTASVTILANDNAGGIISFDTADFIQMREATPNDPSGTKAEILIKRGPGAFGPLSVGYTVTINSGQFTGDINTEVGTIDFADRQTTAVLVLEVVNDDTPEVEETFTLTLQEPPGDAILGAITSRTLVVAASDAPYGLMEIYTAGSRLSSYFVEEAFRSLEFDIVRSQGTLGEISVDVMTVPGTATATTDMTRLVLAPISSAPGASVVDWHHVATNTTRAGSTSFLVVLTSLPSNTQLASLVPADSGLGAGQSVLFKWQGQLSHMRTFTTDGASAATSFISGSSSYLVVANSGREGARQVTSFLYSLSPQGELQVVEGYGTSGASDVTTFFHGTRRFLFVANSLDDSSRSDISSHLYSWDESQGRFGSTPAQLVPTLYARGVASFIVDGKTFVAVANYFDRSSGSYHVSSVIYRMASDLTLVQHQQLATQGAVSVVYTEAGNMQLLVVANNRQDVIVTPQDSFVYRWDALAQAFVLHQSLQTRRALKVTATRTSGGSALLIFANSVGDSEIFVWDVERSQYKSAWTGGSFQALRPVSFRQPDGALDAVAAAHLDRLAAPQLYQLAHVGAGSDFVPRRVTMTFEPGQAVLRTSVVTLTDDTPEDTESFSVSVVSPQGGAEIGPQSSVAVEMLSNDDAHGVIEFNEDSLDLTVEESVDKDTTVQLNVVRRLGYFGRVVVAWQATGDHGGVGDITPLTGQVTFPNGQSVATITLTVRDDREPEFDEVTYIRLTSIVDDGTTLDAKGARLGANTVSAVTVLANDSPYGVVAWEHTALTVSEPEGTDKSVAVAITRRQGLERAITVTYVTSVAATLPESSQAQPGEDFVSTQDNVVLAEGISTVRVPIVIKQDSHPEADETFLVNLTSVTFQNQEAGSGAAPSIALNGGVMEITITENDNARGFVELDVNTNNEGRLDVYEELGRNVTVELPIRRKVGFFGSLIVTWQADSVEADIRDYSPASGTVEFADQQRESKIIISILDDAIPENMETFDVKLIDVTGDAGLGQTTTVRIAILKNDSPTGLFRFATSQVETREARTTSDPTGQATVVVQRVQGNQGLVNVRWRLNAEAESDFMPPLEGTVQFSQGEVEKAIVLQTRPDDILEGREEFIVSLVSADNNADISSTGGDSTVVILPDSGASGTISVLPDFRSVLVGEPGQSSPSYPGEVEIKLTRGLGIFGEVVITWSLTPRDLSAFLQVEGSLRFRDLQQTASIILQTRDDSVPELRQTFILRLNSASGGAVLSPQPGAVSASVTYTASDYPHGLVQFVLPPAVDVSEDQGNVRVTVSRGKGLNGQLEVSYSTEPGQATENQDYLPSAGVLSFPAGVDTQTITVAILQDNLAEGPEDLFVNLTSIVLVDDTNDYTEVGGLSRDMAPALGPLSSKRIVITKNDNAEGILQFSQDIYSVKEELGLVTLTVNRMVGNYGSVSVRYRTEMLTATEDVDYVGADGVLFLTDGTSEAEFNITLRDDSSMEQLESFRVVLFNVTGGAQLGSPEVATVNILKSDYPNGRFAFQGPLQVSLPNQETPQRTVLTIERTGGVLGQQEVFWRIMGPNNPNLQLEDTTDISYLSDQGAEITTGSFSWADSESGTRQLTLDIKAYNSWEVEKTFVVELYRVVPTPQSIGEGEVDQSMAKVAIKIERFGDPNGVVEFTEAATTERQILEPEGTSLATLVFELTRKTGTGVVGTIEIFWEVRPASPSEKADVQQTEGSIVMTEGQRDAQIVVNILPDDIPELTEQFSVVLVRVEGGAILNPTLRESKFSIRYNDQPHGMFGLQAERQAVEVNADMSRHVKVSISRLAGTFGRVLASYTISYDLSATGIALDPSSGSMTFEEGENETVALVSIRGNAFLPLGSTFTVRLISVRYLGSGASGEPEIRDGMSNVQVAVPSLAANTELSFSSSIAFVDEDTNTLTVILKRSGTYGSVGAQWISGYSPTDKPQGVENGDIDPSSGVVQMAHGQEEANLTVQVTAQVNRSEAFLLRLPRSPQTVVSGGARLAQTNQIVQADPGGVIQFSTHSVTAEASELDGKLTLTIWRLYGSESGLAVYYETVAATANSALDFQHVRSGMKEMGDRQTLAHFDIQGKVLNWFTFYMHGTQKVVVESPRLSRIDSRTLSTVTIAESNDPYGILSLMTTQEEVAEAFAPVVLTVIRSGGDFGTISVRVRTVGGREQWTSEIVPDTTNTGRPPDTIAQALGRRGNQGIATGGEDYNILDTTVEMQAGETEKRVQVTILEDTFPEDAESILVYLTQPVGGARIATGINDGGKKGFTEVRIEPSDLGEGSIQFEDSSRNVQVDEDVSPPVATLKLARFNHFIGNVTVNWRAKKTLSSTDQEDADLASQLSVTAGSVICPAQQTQCDLLVQLIPDNIPEESYAFVVVLTSTEPTMQLPPEGNSAEVVILPSDDVRGLIQFTQESRTVIVGESTSQVQLTVRRDKGQQYDVEVAYETEQMTTSVNVAGSTVYPALETQDFRRQTGTLVFSSNVQAGTATVRLVEDDNVAIWRIISGLEEDTSFDDTDIINIATQLREQAESSLTTKSLNLVEEFLTKVNEEGEKRSLPTNVVTPIKDLYCTLLDSTIDDARRGRNSLGTTLEKFSYTLLKDKPCNSGSSGSSSTNDLNWAECDAVRIGSGRWPRNQLTGNQFNLQQQNSIKVPDPLPANTAGGQNSECIDFSLLEYKQQTWFHTGGADDGLMNSAIIGFGLRDRQSGSIQNPVTFTIHTKDRRIAVKGAQCQYYDDAREKWVSPSGVCRVINNLGGEDFVTCECLHMTHYGVSATTRGDDIVGYVVWFYVICFICMTCILLAVIVHHLFFSRPTFSAGLHMHFLMAVFFTHMCFVIDTFLSEDTILPTNSSDDNSDCIAMSLFLHYFILAQFMWIATQAVNLWKIFVLNDEHTDRHFIVFFIIGWGVPVVLVAIFYAVTFNIYKYHTGLDVQFIYGDVNNNREVCFITNGYVALGGILAPALVCLFVLGLMCMKAYQVASQWQMYDDVYRGRSNEQGKNIVIAFIKFLMEEYK</sequence>
<evidence type="ECO:0000256" key="4">
    <source>
        <dbReference type="ARBA" id="ARBA00022737"/>
    </source>
</evidence>
<reference evidence="10 11" key="1">
    <citation type="journal article" date="2021" name="Elife">
        <title>Chloroplast acquisition without the gene transfer in kleptoplastic sea slugs, Plakobranchus ocellatus.</title>
        <authorList>
            <person name="Maeda T."/>
            <person name="Takahashi S."/>
            <person name="Yoshida T."/>
            <person name="Shimamura S."/>
            <person name="Takaki Y."/>
            <person name="Nagai Y."/>
            <person name="Toyoda A."/>
            <person name="Suzuki Y."/>
            <person name="Arimoto A."/>
            <person name="Ishii H."/>
            <person name="Satoh N."/>
            <person name="Nishiyama T."/>
            <person name="Hasebe M."/>
            <person name="Maruyama T."/>
            <person name="Minagawa J."/>
            <person name="Obokata J."/>
            <person name="Shigenobu S."/>
        </authorList>
    </citation>
    <scope>NUCLEOTIDE SEQUENCE [LARGE SCALE GENOMIC DNA]</scope>
</reference>
<dbReference type="PROSITE" id="PS50912">
    <property type="entry name" value="EAR"/>
    <property type="match status" value="2"/>
</dbReference>
<dbReference type="EMBL" id="BMAT01011992">
    <property type="protein sequence ID" value="GFR83307.1"/>
    <property type="molecule type" value="Genomic_DNA"/>
</dbReference>
<dbReference type="FunFam" id="2.60.40.2030:FF:000007">
    <property type="entry name" value="Adhesion G-protein coupled receptor V1"/>
    <property type="match status" value="1"/>
</dbReference>
<evidence type="ECO:0000256" key="7">
    <source>
        <dbReference type="ARBA" id="ARBA00023136"/>
    </source>
</evidence>